<dbReference type="Proteomes" id="UP001146120">
    <property type="component" value="Unassembled WGS sequence"/>
</dbReference>
<dbReference type="GO" id="GO:1990072">
    <property type="term" value="C:TRAPPIII protein complex"/>
    <property type="evidence" value="ECO:0007669"/>
    <property type="project" value="TreeGrafter"/>
</dbReference>
<evidence type="ECO:0000256" key="1">
    <source>
        <dbReference type="SAM" id="MobiDB-lite"/>
    </source>
</evidence>
<dbReference type="Pfam" id="PF24542">
    <property type="entry name" value="Ig_TPPC8_C"/>
    <property type="match status" value="1"/>
</dbReference>
<reference evidence="4" key="2">
    <citation type="journal article" date="2023" name="Microbiol Resour">
        <title>Decontamination and Annotation of the Draft Genome Sequence of the Oomycete Lagenidium giganteum ARSEF 373.</title>
        <authorList>
            <person name="Morgan W.R."/>
            <person name="Tartar A."/>
        </authorList>
    </citation>
    <scope>NUCLEOTIDE SEQUENCE</scope>
    <source>
        <strain evidence="4">ARSEF 373</strain>
    </source>
</reference>
<proteinExistence type="predicted"/>
<feature type="domain" description="TPPC8 first Ig-like" evidence="3">
    <location>
        <begin position="711"/>
        <end position="854"/>
    </location>
</feature>
<feature type="compositionally biased region" description="Polar residues" evidence="1">
    <location>
        <begin position="1143"/>
        <end position="1155"/>
    </location>
</feature>
<dbReference type="PANTHER" id="PTHR12975">
    <property type="entry name" value="TRANSPORT PROTEIN TRAPP"/>
    <property type="match status" value="1"/>
</dbReference>
<feature type="region of interest" description="Disordered" evidence="1">
    <location>
        <begin position="1125"/>
        <end position="1155"/>
    </location>
</feature>
<evidence type="ECO:0000313" key="4">
    <source>
        <dbReference type="EMBL" id="DAZ94437.1"/>
    </source>
</evidence>
<evidence type="ECO:0000259" key="2">
    <source>
        <dbReference type="Pfam" id="PF24542"/>
    </source>
</evidence>
<dbReference type="EMBL" id="DAKRPA010000250">
    <property type="protein sequence ID" value="DAZ94437.1"/>
    <property type="molecule type" value="Genomic_DNA"/>
</dbReference>
<dbReference type="Pfam" id="PF12739">
    <property type="entry name" value="TRAPPC-Trs85"/>
    <property type="match status" value="1"/>
</dbReference>
<comment type="caution">
    <text evidence="4">The sequence shown here is derived from an EMBL/GenBank/DDBJ whole genome shotgun (WGS) entry which is preliminary data.</text>
</comment>
<evidence type="ECO:0000313" key="5">
    <source>
        <dbReference type="Proteomes" id="UP001146120"/>
    </source>
</evidence>
<protein>
    <recommendedName>
        <fullName evidence="6">Trafficking protein particle complex subunit 8</fullName>
    </recommendedName>
</protein>
<reference evidence="4" key="1">
    <citation type="submission" date="2022-11" db="EMBL/GenBank/DDBJ databases">
        <authorList>
            <person name="Morgan W.R."/>
            <person name="Tartar A."/>
        </authorList>
    </citation>
    <scope>NUCLEOTIDE SEQUENCE</scope>
    <source>
        <strain evidence="4">ARSEF 373</strain>
    </source>
</reference>
<evidence type="ECO:0008006" key="6">
    <source>
        <dbReference type="Google" id="ProtNLM"/>
    </source>
</evidence>
<evidence type="ECO:0000259" key="3">
    <source>
        <dbReference type="Pfam" id="PF24545"/>
    </source>
</evidence>
<name>A0AAV2YM75_9STRA</name>
<keyword evidence="5" id="KW-1185">Reference proteome</keyword>
<accession>A0AAV2YM75</accession>
<gene>
    <name evidence="4" type="ORF">N0F65_002755</name>
</gene>
<dbReference type="InterPro" id="IPR058541">
    <property type="entry name" value="Ig_TPPC8_1st"/>
</dbReference>
<feature type="region of interest" description="Disordered" evidence="1">
    <location>
        <begin position="1355"/>
        <end position="1383"/>
    </location>
</feature>
<dbReference type="InterPro" id="IPR024420">
    <property type="entry name" value="TRAPP_III_complex_Trs85"/>
</dbReference>
<dbReference type="PANTHER" id="PTHR12975:SF6">
    <property type="entry name" value="TRAFFICKING PROTEIN PARTICLE COMPLEX SUBUNIT 8"/>
    <property type="match status" value="1"/>
</dbReference>
<dbReference type="Pfam" id="PF24545">
    <property type="entry name" value="Ig_TPPC8_1st"/>
    <property type="match status" value="1"/>
</dbReference>
<dbReference type="InterPro" id="IPR057651">
    <property type="entry name" value="Ig_TPPC8_C"/>
</dbReference>
<sequence>MDDLEKWVQETFVPVVLTCTTAEVERIAQKNNLAFADLLNGFAQIGQADTPIRSVNHQVTLPDFNFRFIDSSQFGPLPLQEATRMLTDAVARRPPATAGVIDLDIPRVLSVEDVPTYLRVIGASDNPEPLPWYREFKHTLLDTFRCEEYSMMCQPAAMLLVVSSTEGNPRHCFEQLGHNRNLPPVFHQGLYDANIPKYYLVLHDSCETEGTSIDPDAIFRNLNISSSYGAVLRINSRPTDTPTETNAGIWNTHPYVRPPLFPSNLEIYPVVSEAHGCILSDEDLARVHSFVHDFGLRFVLPSLESRIFQLNEVVSAMKKGVKNVFKSWLRKPKDLSTRSSSNSTVLYKYDSIEAQTRLLADTAFMVRDYELALQMYRLARDDFKSDKSMFHCANANEMISLCLLLTKGSPVQMTNALDAASATYVKINNLATCRLAVRTAVIAGEIFTALSRSGLFTDYMDNASTALIRGSTMEQGICSAVLVERAAFCDIQCRLPKFRKYGFRLVMAGHMYSTLGLGPHSARCYALARAIYDCSGWYQVEDHINFTLAQQAYRLSDPMASINLFLKLIGTGRNSASQQEALLEEFRLIVKEFLQSGNPASSVKRSGPIAIQVNESNTKSLLVKDLCMPELDDSTTVVFAPVNATGVDRDVDGNEADADAWKELDQLATKELLIHDNMMSDKPGSWLRPNRSLTMPVRTKKGALPKPDRYAVNESIYVEFEMKNALSCAVDVENIHVYGKFEVKSGEMAGLYDIPDDSATQGLLDGSFVNLQLLPCSEERVRLSVTPKVPGTLTIIGVRWSICGGDVRGEHAFNIPGPLLQDTRAHREARARAPNMTLIADVVGPMPWLGVQVERDTETAFVGEVMVARMSLFNAGTADLNGLHLCCSDAQLCVSDDTGKQPSGLAPYIGASGQVVDLRDLSLSPGESKQLTVWFRCMKPGKQAVRLLFKYHREDTTQAKPVPRTVKLNLDVNCLPSIDVAYTVDPSFGSSGEYVLAITATNLRRDGGNEDDAKVQLDSVVCHSPSWSIVKFTESEDFVSSQSRARSALTLGFQEASTTYFRIIPNTSEQAKTVLPLQSPDAAVPVHDHASLDQFLCLEHALKLMSASAGSGEATKPGGFRTIQSVRRDNRAMQTATPEVEQNGLTPQREPQPTTRDALEYPADVDGHLTLLWSVAQSDVVNGQQQARTCLGQTNITSLRVRSVPNMNACPLTITMQYPSTTQLQPVPSNPATLLSFAEVDVALTIRNDSTLQAPAIDFTVEMLHPEDHKLRMDKHLRDAAPPFYWSGLTKKRFAQFPPGAQETIPLKACFTAPGIYDLNRLRFVVFPMDTAQGAPQPQPSVFVFPVEYLIHAQPAGRGDPANTNGGDRRAAVQTGETVETVA</sequence>
<feature type="domain" description="TPPC8 C-terminal Ig-like" evidence="2">
    <location>
        <begin position="1236"/>
        <end position="1326"/>
    </location>
</feature>
<organism evidence="4 5">
    <name type="scientific">Lagenidium giganteum</name>
    <dbReference type="NCBI Taxonomy" id="4803"/>
    <lineage>
        <taxon>Eukaryota</taxon>
        <taxon>Sar</taxon>
        <taxon>Stramenopiles</taxon>
        <taxon>Oomycota</taxon>
        <taxon>Peronosporomycetes</taxon>
        <taxon>Pythiales</taxon>
        <taxon>Pythiaceae</taxon>
    </lineage>
</organism>